<dbReference type="InterPro" id="IPR036156">
    <property type="entry name" value="Beta-gal/glucu_dom_sf"/>
</dbReference>
<evidence type="ECO:0000256" key="4">
    <source>
        <dbReference type="ARBA" id="ARBA00022801"/>
    </source>
</evidence>
<dbReference type="Gene3D" id="3.20.20.80">
    <property type="entry name" value="Glycosidases"/>
    <property type="match status" value="1"/>
</dbReference>
<dbReference type="InterPro" id="IPR006102">
    <property type="entry name" value="Ig-like_GH2"/>
</dbReference>
<dbReference type="Pfam" id="PF22666">
    <property type="entry name" value="Glyco_hydro_2_N2"/>
    <property type="match status" value="1"/>
</dbReference>
<dbReference type="Pfam" id="PF00703">
    <property type="entry name" value="Glyco_hydro_2"/>
    <property type="match status" value="1"/>
</dbReference>
<evidence type="ECO:0000256" key="2">
    <source>
        <dbReference type="ARBA" id="ARBA00007401"/>
    </source>
</evidence>
<dbReference type="Proteomes" id="UP000195772">
    <property type="component" value="Unassembled WGS sequence"/>
</dbReference>
<keyword evidence="5" id="KW-0326">Glycosidase</keyword>
<comment type="catalytic activity">
    <reaction evidence="1">
        <text>Hydrolysis of terminal, non-reducing beta-D-mannose residues in beta-D-mannosides.</text>
        <dbReference type="EC" id="3.2.1.25"/>
    </reaction>
</comment>
<evidence type="ECO:0000256" key="3">
    <source>
        <dbReference type="ARBA" id="ARBA00012754"/>
    </source>
</evidence>
<dbReference type="InterPro" id="IPR054593">
    <property type="entry name" value="Beta-mannosidase-like_N2"/>
</dbReference>
<dbReference type="PANTHER" id="PTHR43730">
    <property type="entry name" value="BETA-MANNOSIDASE"/>
    <property type="match status" value="1"/>
</dbReference>
<sequence length="743" mass="84140">MIRNRDISPLAWELGHAPDKETIPGTFCPATVPGAVQLDLARAEGYPDYNYAGNYRRMTWMEDRFFTYRTEFEPPRLGQGQRLWFVSKGIDYQYEIRFNGHLLAAGEGMFSPVEIDLTEYLEPSNRLEVVIFPIPKRHPEPADRTQASDVVKPAVGYGWDWHPRLVPLGIWDDTGLQVRNESHVAELHVGYTLDDDLQGADLRIEAEGRECGGCQSDWELLDPEGHPAARARGPAGERLTARVEHPRLWWTHDHGEPVLYTSRYRLLDAQGKELECVEQQIGFRRIRLVMNEGAWSEPKGFPKTRSAAPAQIELNGRRIFAKGSNWVCPELFPGTVGEERCKELIDIAVATNFNILRSWGGGIVNKDCFFEYCDRRGILVWQEFPLACNCYPDDPHYLATLEQEATAIIRRLRRHPSLAIWCGGNELFNNWSGMTDQSLALRLLNALCYRLSPEIPFNATSPLNGMAHGNYLFYWEGRDIFQLINDSHFTAYTEFGVPGISPREVLEKIIPPEELFPPRPGTAWEEHHAFGAWDGSPATWLGEPTIERYFGRAQTLDQLIERSSLMQGEGYKAVFEEARRQKPYCAMALNWCFDEPWPAAANNSLVAYPSVPKPALDQVRRACRPLCASARIAKFDWTEGELFEAEVWLLNDRFAAAGPFSFTVTLRAAGQTVEILRWESPAAGQNRNVAGPTARAALPAWDTDRFRVEITVEGHPEMDACYTLAYRRAACKQAGTAPMNITE</sequence>
<dbReference type="SUPFAM" id="SSF49303">
    <property type="entry name" value="beta-Galactosidase/glucuronidase domain"/>
    <property type="match status" value="1"/>
</dbReference>
<accession>A0A1Y3QYQ0</accession>
<dbReference type="OrthoDB" id="9801077at2"/>
<name>A0A1Y3QYQ0_9BACT</name>
<dbReference type="InterPro" id="IPR050887">
    <property type="entry name" value="Beta-mannosidase_GH2"/>
</dbReference>
<proteinExistence type="inferred from homology"/>
<dbReference type="GO" id="GO:0004567">
    <property type="term" value="F:beta-mannosidase activity"/>
    <property type="evidence" value="ECO:0007669"/>
    <property type="project" value="UniProtKB-EC"/>
</dbReference>
<dbReference type="InterPro" id="IPR017853">
    <property type="entry name" value="GH"/>
</dbReference>
<evidence type="ECO:0000313" key="9">
    <source>
        <dbReference type="Proteomes" id="UP000195772"/>
    </source>
</evidence>
<dbReference type="GO" id="GO:0006516">
    <property type="term" value="P:glycoprotein catabolic process"/>
    <property type="evidence" value="ECO:0007669"/>
    <property type="project" value="TreeGrafter"/>
</dbReference>
<feature type="domain" description="Glycoside hydrolase family 2 immunoglobulin-like beta-sandwich" evidence="6">
    <location>
        <begin position="183"/>
        <end position="284"/>
    </location>
</feature>
<dbReference type="AlphaFoldDB" id="A0A1Y3QYQ0"/>
<protein>
    <recommendedName>
        <fullName evidence="3">beta-mannosidase</fullName>
        <ecNumber evidence="3">3.2.1.25</ecNumber>
    </recommendedName>
</protein>
<evidence type="ECO:0000259" key="6">
    <source>
        <dbReference type="Pfam" id="PF00703"/>
    </source>
</evidence>
<dbReference type="InterPro" id="IPR008979">
    <property type="entry name" value="Galactose-bd-like_sf"/>
</dbReference>
<feature type="domain" description="Beta-mannosidase-like galactose-binding" evidence="7">
    <location>
        <begin position="12"/>
        <end position="171"/>
    </location>
</feature>
<gene>
    <name evidence="8" type="ORF">B5G41_06820</name>
</gene>
<dbReference type="eggNOG" id="COG3250">
    <property type="taxonomic scope" value="Bacteria"/>
</dbReference>
<evidence type="ECO:0000259" key="7">
    <source>
        <dbReference type="Pfam" id="PF22666"/>
    </source>
</evidence>
<dbReference type="SUPFAM" id="SSF49785">
    <property type="entry name" value="Galactose-binding domain-like"/>
    <property type="match status" value="1"/>
</dbReference>
<evidence type="ECO:0000313" key="8">
    <source>
        <dbReference type="EMBL" id="OUN03398.1"/>
    </source>
</evidence>
<evidence type="ECO:0000256" key="1">
    <source>
        <dbReference type="ARBA" id="ARBA00000829"/>
    </source>
</evidence>
<dbReference type="GO" id="GO:0005975">
    <property type="term" value="P:carbohydrate metabolic process"/>
    <property type="evidence" value="ECO:0007669"/>
    <property type="project" value="InterPro"/>
</dbReference>
<organism evidence="8 9">
    <name type="scientific">Alistipes onderdonkii</name>
    <dbReference type="NCBI Taxonomy" id="328813"/>
    <lineage>
        <taxon>Bacteria</taxon>
        <taxon>Pseudomonadati</taxon>
        <taxon>Bacteroidota</taxon>
        <taxon>Bacteroidia</taxon>
        <taxon>Bacteroidales</taxon>
        <taxon>Rikenellaceae</taxon>
        <taxon>Alistipes</taxon>
    </lineage>
</organism>
<dbReference type="RefSeq" id="WP_087402032.1">
    <property type="nucleotide sequence ID" value="NZ_NFHB01000004.1"/>
</dbReference>
<dbReference type="Gene3D" id="2.60.40.10">
    <property type="entry name" value="Immunoglobulins"/>
    <property type="match status" value="1"/>
</dbReference>
<reference evidence="9" key="1">
    <citation type="submission" date="2017-04" db="EMBL/GenBank/DDBJ databases">
        <title>Function of individual gut microbiota members based on whole genome sequencing of pure cultures obtained from chicken caecum.</title>
        <authorList>
            <person name="Medvecky M."/>
            <person name="Cejkova D."/>
            <person name="Polansky O."/>
            <person name="Karasova D."/>
            <person name="Kubasova T."/>
            <person name="Cizek A."/>
            <person name="Rychlik I."/>
        </authorList>
    </citation>
    <scope>NUCLEOTIDE SEQUENCE [LARGE SCALE GENOMIC DNA]</scope>
    <source>
        <strain evidence="9">An90</strain>
    </source>
</reference>
<comment type="caution">
    <text evidence="8">The sequence shown here is derived from an EMBL/GenBank/DDBJ whole genome shotgun (WGS) entry which is preliminary data.</text>
</comment>
<evidence type="ECO:0000256" key="5">
    <source>
        <dbReference type="ARBA" id="ARBA00023295"/>
    </source>
</evidence>
<dbReference type="EC" id="3.2.1.25" evidence="3"/>
<dbReference type="Gene3D" id="2.60.120.260">
    <property type="entry name" value="Galactose-binding domain-like"/>
    <property type="match status" value="1"/>
</dbReference>
<dbReference type="SUPFAM" id="SSF51445">
    <property type="entry name" value="(Trans)glycosidases"/>
    <property type="match status" value="1"/>
</dbReference>
<dbReference type="EMBL" id="NFHB01000004">
    <property type="protein sequence ID" value="OUN03398.1"/>
    <property type="molecule type" value="Genomic_DNA"/>
</dbReference>
<keyword evidence="4" id="KW-0378">Hydrolase</keyword>
<comment type="similarity">
    <text evidence="2">Belongs to the glycosyl hydrolase 2 family.</text>
</comment>
<dbReference type="PANTHER" id="PTHR43730:SF1">
    <property type="entry name" value="BETA-MANNOSIDASE"/>
    <property type="match status" value="1"/>
</dbReference>
<dbReference type="InterPro" id="IPR013783">
    <property type="entry name" value="Ig-like_fold"/>
</dbReference>